<accession>W5S4K2</accession>
<evidence type="ECO:0000313" key="1">
    <source>
        <dbReference type="EMBL" id="AHH01631.1"/>
    </source>
</evidence>
<dbReference type="KEGG" id="vg:18266092"/>
<dbReference type="EMBL" id="KF740664">
    <property type="protein sequence ID" value="AHH01631.1"/>
    <property type="molecule type" value="Genomic_DNA"/>
</dbReference>
<organism evidence="1 2">
    <name type="scientific">Pithovirus sibericum</name>
    <dbReference type="NCBI Taxonomy" id="1450746"/>
    <lineage>
        <taxon>Viruses</taxon>
        <taxon>Pithoviruses</taxon>
        <taxon>Orthopithovirinae</taxon>
        <taxon>Alphapithovirus</taxon>
        <taxon>Alphapithovirus sibericum</taxon>
    </lineage>
</organism>
<evidence type="ECO:0000313" key="2">
    <source>
        <dbReference type="Proteomes" id="UP000202176"/>
    </source>
</evidence>
<keyword evidence="2" id="KW-1185">Reference proteome</keyword>
<dbReference type="RefSeq" id="YP_009000966.1">
    <property type="nucleotide sequence ID" value="NC_023423.1"/>
</dbReference>
<name>W5S4K2_9VIRU</name>
<dbReference type="GeneID" id="18266092"/>
<gene>
    <name evidence="1" type="ORF">pv_64</name>
</gene>
<sequence length="89" mass="10467">MDEIQVERNRLGNAIVESQYSEEKQDFLIKGKLNKKYAKRFRKRCKRATEVNACAKEKKTLPLTIEARQRQLNAVIEFLLDDGRPQRDS</sequence>
<reference evidence="1 2" key="1">
    <citation type="journal article" date="2014" name="Proc. Natl. Acad. Sci. U.S.A.">
        <title>Thirty-thousand-year-old distant relative of giant icosahedral DNA viruses with a pandoravirus morphology.</title>
        <authorList>
            <person name="Legendre M."/>
            <person name="Bartoli J."/>
            <person name="Shmakova L."/>
            <person name="Jeudy S."/>
            <person name="Labadie K."/>
            <person name="Adrait A."/>
            <person name="Lescot M."/>
            <person name="Poirot O."/>
            <person name="Bertaux L."/>
            <person name="Bruley C."/>
            <person name="Coute Y."/>
            <person name="Rivkina E."/>
            <person name="Abergel C."/>
            <person name="Claverie J.M."/>
        </authorList>
    </citation>
    <scope>NUCLEOTIDE SEQUENCE [LARGE SCALE GENOMIC DNA]</scope>
    <source>
        <strain evidence="1">P1084-T</strain>
    </source>
</reference>
<dbReference type="Proteomes" id="UP000202176">
    <property type="component" value="Segment"/>
</dbReference>
<protein>
    <submittedName>
        <fullName evidence="1">Uncharacterized protein</fullName>
    </submittedName>
</protein>
<proteinExistence type="predicted"/>